<dbReference type="Proteomes" id="UP000030011">
    <property type="component" value="Unassembled WGS sequence"/>
</dbReference>
<dbReference type="Gene3D" id="3.40.630.30">
    <property type="match status" value="1"/>
</dbReference>
<organism evidence="4 5">
    <name type="scientific">Knoellia subterranea KCTC 19937</name>
    <dbReference type="NCBI Taxonomy" id="1385521"/>
    <lineage>
        <taxon>Bacteria</taxon>
        <taxon>Bacillati</taxon>
        <taxon>Actinomycetota</taxon>
        <taxon>Actinomycetes</taxon>
        <taxon>Micrococcales</taxon>
        <taxon>Intrasporangiaceae</taxon>
        <taxon>Knoellia</taxon>
    </lineage>
</organism>
<dbReference type="eggNOG" id="COG0456">
    <property type="taxonomic scope" value="Bacteria"/>
</dbReference>
<comment type="caution">
    <text evidence="4">The sequence shown here is derived from an EMBL/GenBank/DDBJ whole genome shotgun (WGS) entry which is preliminary data.</text>
</comment>
<dbReference type="PROSITE" id="PS51186">
    <property type="entry name" value="GNAT"/>
    <property type="match status" value="1"/>
</dbReference>
<protein>
    <submittedName>
        <fullName evidence="4">GNAT family acetyltransferase</fullName>
    </submittedName>
</protein>
<feature type="domain" description="N-acetyltransferase" evidence="3">
    <location>
        <begin position="11"/>
        <end position="157"/>
    </location>
</feature>
<dbReference type="STRING" id="1385521.N803_05580"/>
<evidence type="ECO:0000313" key="5">
    <source>
        <dbReference type="Proteomes" id="UP000030011"/>
    </source>
</evidence>
<dbReference type="PANTHER" id="PTHR43877:SF2">
    <property type="entry name" value="AMINOALKYLPHOSPHONATE N-ACETYLTRANSFERASE-RELATED"/>
    <property type="match status" value="1"/>
</dbReference>
<evidence type="ECO:0000256" key="2">
    <source>
        <dbReference type="ARBA" id="ARBA00023315"/>
    </source>
</evidence>
<sequence>MIAGATSPQGVTVRTATRDDVPAIVALLTDDPLGATRETGADDTAYLTAFEAIDSDPAHDLVVLDDGGEIVGTLQLTILPGLSRGGALRAQIEAVRVASSRRGAGLGEFLFRWAIDESRRRGAVIVQLTTDLSREGAHRFYERLGFVATHAGMKLPL</sequence>
<dbReference type="SUPFAM" id="SSF55729">
    <property type="entry name" value="Acyl-CoA N-acyltransferases (Nat)"/>
    <property type="match status" value="1"/>
</dbReference>
<dbReference type="PANTHER" id="PTHR43877">
    <property type="entry name" value="AMINOALKYLPHOSPHONATE N-ACETYLTRANSFERASE-RELATED-RELATED"/>
    <property type="match status" value="1"/>
</dbReference>
<dbReference type="CDD" id="cd04301">
    <property type="entry name" value="NAT_SF"/>
    <property type="match status" value="1"/>
</dbReference>
<dbReference type="InterPro" id="IPR000182">
    <property type="entry name" value="GNAT_dom"/>
</dbReference>
<evidence type="ECO:0000259" key="3">
    <source>
        <dbReference type="PROSITE" id="PS51186"/>
    </source>
</evidence>
<keyword evidence="2" id="KW-0012">Acyltransferase</keyword>
<dbReference type="InterPro" id="IPR050832">
    <property type="entry name" value="Bact_Acetyltransf"/>
</dbReference>
<evidence type="ECO:0000313" key="4">
    <source>
        <dbReference type="EMBL" id="KGN36414.1"/>
    </source>
</evidence>
<reference evidence="4 5" key="1">
    <citation type="submission" date="2013-08" db="EMBL/GenBank/DDBJ databases">
        <title>The genome sequence of Knoellia subterranea.</title>
        <authorList>
            <person name="Zhu W."/>
            <person name="Wang G."/>
        </authorList>
    </citation>
    <scope>NUCLEOTIDE SEQUENCE [LARGE SCALE GENOMIC DNA]</scope>
    <source>
        <strain evidence="4 5">KCTC 19937</strain>
    </source>
</reference>
<accession>A0A0A0JI33</accession>
<name>A0A0A0JI33_9MICO</name>
<dbReference type="RefSeq" id="WP_245617318.1">
    <property type="nucleotide sequence ID" value="NZ_AVPK01000011.1"/>
</dbReference>
<dbReference type="InterPro" id="IPR016181">
    <property type="entry name" value="Acyl_CoA_acyltransferase"/>
</dbReference>
<dbReference type="GO" id="GO:0016747">
    <property type="term" value="F:acyltransferase activity, transferring groups other than amino-acyl groups"/>
    <property type="evidence" value="ECO:0007669"/>
    <property type="project" value="InterPro"/>
</dbReference>
<dbReference type="AlphaFoldDB" id="A0A0A0JI33"/>
<dbReference type="Pfam" id="PF00583">
    <property type="entry name" value="Acetyltransf_1"/>
    <property type="match status" value="1"/>
</dbReference>
<evidence type="ECO:0000256" key="1">
    <source>
        <dbReference type="ARBA" id="ARBA00022679"/>
    </source>
</evidence>
<keyword evidence="5" id="KW-1185">Reference proteome</keyword>
<dbReference type="EMBL" id="AVPK01000011">
    <property type="protein sequence ID" value="KGN36414.1"/>
    <property type="molecule type" value="Genomic_DNA"/>
</dbReference>
<keyword evidence="1 4" id="KW-0808">Transferase</keyword>
<gene>
    <name evidence="4" type="ORF">N803_05580</name>
</gene>
<proteinExistence type="predicted"/>